<evidence type="ECO:0000313" key="1">
    <source>
        <dbReference type="EMBL" id="MED6253167.1"/>
    </source>
</evidence>
<name>A0ABU7BR90_9TELE</name>
<dbReference type="Proteomes" id="UP001345963">
    <property type="component" value="Unassembled WGS sequence"/>
</dbReference>
<comment type="caution">
    <text evidence="1">The sequence shown here is derived from an EMBL/GenBank/DDBJ whole genome shotgun (WGS) entry which is preliminary data.</text>
</comment>
<accession>A0ABU7BR90</accession>
<keyword evidence="2" id="KW-1185">Reference proteome</keyword>
<gene>
    <name evidence="1" type="ORF">ATANTOWER_023563</name>
</gene>
<protein>
    <submittedName>
        <fullName evidence="1">Uncharacterized protein</fullName>
    </submittedName>
</protein>
<reference evidence="1 2" key="1">
    <citation type="submission" date="2021-07" db="EMBL/GenBank/DDBJ databases">
        <authorList>
            <person name="Palmer J.M."/>
        </authorList>
    </citation>
    <scope>NUCLEOTIDE SEQUENCE [LARGE SCALE GENOMIC DNA]</scope>
    <source>
        <strain evidence="1 2">AT_MEX2019</strain>
        <tissue evidence="1">Muscle</tissue>
    </source>
</reference>
<sequence length="105" mass="11425">MRADRGRVASFTFPSRHVSAVSRSEQEEQRCLTIKSLFTSGCCDRDGCLVLIPIPPSLCSNCHSPNRTSHHPPALSVLTARTLPLLPFKLEELNSAAGRLPSADP</sequence>
<dbReference type="EMBL" id="JAHUTI010064258">
    <property type="protein sequence ID" value="MED6253167.1"/>
    <property type="molecule type" value="Genomic_DNA"/>
</dbReference>
<evidence type="ECO:0000313" key="2">
    <source>
        <dbReference type="Proteomes" id="UP001345963"/>
    </source>
</evidence>
<proteinExistence type="predicted"/>
<organism evidence="1 2">
    <name type="scientific">Ataeniobius toweri</name>
    <dbReference type="NCBI Taxonomy" id="208326"/>
    <lineage>
        <taxon>Eukaryota</taxon>
        <taxon>Metazoa</taxon>
        <taxon>Chordata</taxon>
        <taxon>Craniata</taxon>
        <taxon>Vertebrata</taxon>
        <taxon>Euteleostomi</taxon>
        <taxon>Actinopterygii</taxon>
        <taxon>Neopterygii</taxon>
        <taxon>Teleostei</taxon>
        <taxon>Neoteleostei</taxon>
        <taxon>Acanthomorphata</taxon>
        <taxon>Ovalentaria</taxon>
        <taxon>Atherinomorphae</taxon>
        <taxon>Cyprinodontiformes</taxon>
        <taxon>Goodeidae</taxon>
        <taxon>Ataeniobius</taxon>
    </lineage>
</organism>